<dbReference type="EMBL" id="JBICCN010000389">
    <property type="protein sequence ID" value="KAL3071643.1"/>
    <property type="molecule type" value="Genomic_DNA"/>
</dbReference>
<comment type="caution">
    <text evidence="2">The sequence shown here is derived from an EMBL/GenBank/DDBJ whole genome shotgun (WGS) entry which is preliminary data.</text>
</comment>
<sequence>MDRIIILIPSVITAFLDRAKECGTRRRAKARYRAIGPALRARNRAHKRRLAEENDKYRAIGPALRARNRAHRRRLAEEKEKWVKNPKRIPEILINCPQRYIGAVQARHKATSPQRKLKGRTASSPKALSSTTLKKNECIRHHPSENVWTRKEISLPFAGKAQKIKDCGRTLAATDQGFAVDAGNVPQHDQRCEWSQRSAQKRTITGRRSKAVVPVYQFSATWKKFEICIAGSTRANTAVRNGDLHIVLKPKSRNSN</sequence>
<proteinExistence type="predicted"/>
<keyword evidence="3" id="KW-1185">Reference proteome</keyword>
<organism evidence="2 3">
    <name type="scientific">Heterodera schachtii</name>
    <name type="common">Sugarbeet cyst nematode worm</name>
    <name type="synonym">Tylenchus schachtii</name>
    <dbReference type="NCBI Taxonomy" id="97005"/>
    <lineage>
        <taxon>Eukaryota</taxon>
        <taxon>Metazoa</taxon>
        <taxon>Ecdysozoa</taxon>
        <taxon>Nematoda</taxon>
        <taxon>Chromadorea</taxon>
        <taxon>Rhabditida</taxon>
        <taxon>Tylenchina</taxon>
        <taxon>Tylenchomorpha</taxon>
        <taxon>Tylenchoidea</taxon>
        <taxon>Heteroderidae</taxon>
        <taxon>Heteroderinae</taxon>
        <taxon>Heterodera</taxon>
    </lineage>
</organism>
<feature type="region of interest" description="Disordered" evidence="1">
    <location>
        <begin position="107"/>
        <end position="136"/>
    </location>
</feature>
<evidence type="ECO:0000313" key="2">
    <source>
        <dbReference type="EMBL" id="KAL3071643.1"/>
    </source>
</evidence>
<reference evidence="2 3" key="1">
    <citation type="submission" date="2024-10" db="EMBL/GenBank/DDBJ databases">
        <authorList>
            <person name="Kim D."/>
        </authorList>
    </citation>
    <scope>NUCLEOTIDE SEQUENCE [LARGE SCALE GENOMIC DNA]</scope>
    <source>
        <strain evidence="2">Taebaek</strain>
    </source>
</reference>
<gene>
    <name evidence="2" type="ORF">niasHS_016318</name>
</gene>
<evidence type="ECO:0000313" key="3">
    <source>
        <dbReference type="Proteomes" id="UP001620645"/>
    </source>
</evidence>
<feature type="compositionally biased region" description="Polar residues" evidence="1">
    <location>
        <begin position="121"/>
        <end position="133"/>
    </location>
</feature>
<evidence type="ECO:0000256" key="1">
    <source>
        <dbReference type="SAM" id="MobiDB-lite"/>
    </source>
</evidence>
<accession>A0ABD2IEM6</accession>
<protein>
    <submittedName>
        <fullName evidence="2">Uncharacterized protein</fullName>
    </submittedName>
</protein>
<feature type="compositionally biased region" description="Basic residues" evidence="1">
    <location>
        <begin position="107"/>
        <end position="119"/>
    </location>
</feature>
<name>A0ABD2IEM6_HETSC</name>
<dbReference type="AlphaFoldDB" id="A0ABD2IEM6"/>
<dbReference type="Proteomes" id="UP001620645">
    <property type="component" value="Unassembled WGS sequence"/>
</dbReference>